<dbReference type="STRING" id="889306.KP78_04660"/>
<protein>
    <submittedName>
        <fullName evidence="2">Uncharacterized protein</fullName>
    </submittedName>
</protein>
<name>A0A0C2W698_9BACL</name>
<reference evidence="2 3" key="1">
    <citation type="submission" date="2015-01" db="EMBL/GenBank/DDBJ databases">
        <title>Genome sequencing of Jeotgalibacillus soli.</title>
        <authorList>
            <person name="Goh K.M."/>
            <person name="Chan K.-G."/>
            <person name="Yaakop A.S."/>
            <person name="Ee R."/>
            <person name="Gan H.M."/>
            <person name="Chan C.S."/>
        </authorList>
    </citation>
    <scope>NUCLEOTIDE SEQUENCE [LARGE SCALE GENOMIC DNA]</scope>
    <source>
        <strain evidence="2 3">P9</strain>
    </source>
</reference>
<keyword evidence="1" id="KW-1133">Transmembrane helix</keyword>
<dbReference type="Proteomes" id="UP000031938">
    <property type="component" value="Unassembled WGS sequence"/>
</dbReference>
<keyword evidence="3" id="KW-1185">Reference proteome</keyword>
<evidence type="ECO:0000256" key="1">
    <source>
        <dbReference type="SAM" id="Phobius"/>
    </source>
</evidence>
<evidence type="ECO:0000313" key="3">
    <source>
        <dbReference type="Proteomes" id="UP000031938"/>
    </source>
</evidence>
<comment type="caution">
    <text evidence="2">The sequence shown here is derived from an EMBL/GenBank/DDBJ whole genome shotgun (WGS) entry which is preliminary data.</text>
</comment>
<dbReference type="AlphaFoldDB" id="A0A0C2W698"/>
<evidence type="ECO:0000313" key="2">
    <source>
        <dbReference type="EMBL" id="KIL52096.1"/>
    </source>
</evidence>
<keyword evidence="1" id="KW-0812">Transmembrane</keyword>
<dbReference type="EMBL" id="JXRP01000006">
    <property type="protein sequence ID" value="KIL52096.1"/>
    <property type="molecule type" value="Genomic_DNA"/>
</dbReference>
<feature type="transmembrane region" description="Helical" evidence="1">
    <location>
        <begin position="21"/>
        <end position="41"/>
    </location>
</feature>
<keyword evidence="1" id="KW-0472">Membrane</keyword>
<proteinExistence type="predicted"/>
<organism evidence="2 3">
    <name type="scientific">Jeotgalibacillus soli</name>
    <dbReference type="NCBI Taxonomy" id="889306"/>
    <lineage>
        <taxon>Bacteria</taxon>
        <taxon>Bacillati</taxon>
        <taxon>Bacillota</taxon>
        <taxon>Bacilli</taxon>
        <taxon>Bacillales</taxon>
        <taxon>Caryophanaceae</taxon>
        <taxon>Jeotgalibacillus</taxon>
    </lineage>
</organism>
<gene>
    <name evidence="2" type="ORF">KP78_04660</name>
</gene>
<sequence>MRKKNRMFCRNRPSCSPKSSICVGGIGLFLTGIFLIVMEWMRIAG</sequence>
<accession>A0A0C2W698</accession>